<dbReference type="Pfam" id="PF08719">
    <property type="entry name" value="NADAR"/>
    <property type="match status" value="1"/>
</dbReference>
<sequence length="200" mass="22990">MEFDLTIQPIRSWDAEGQAAFCKVAEEYGEHSNMNRHYPYDDRGLHWRGTEAQYQAMRFPHLPDHQEAIRNAPFMMGAKKVAYERKSETRPDWQEVKVHAMAYVLTRKLGAHDYAERLAATGTRDIIEISMRDAFWGAQPRNGKYVGRNMLGILLMQLRAGARILELPPGTFFPEAPIRPLEDAQLGFGGLDQPTRRFAR</sequence>
<dbReference type="AlphaFoldDB" id="A0A345YJ05"/>
<geneLocation type="plasmid" evidence="4 5">
    <name>unnamed</name>
</geneLocation>
<evidence type="ECO:0000259" key="3">
    <source>
        <dbReference type="Pfam" id="PF08719"/>
    </source>
</evidence>
<evidence type="ECO:0000256" key="2">
    <source>
        <dbReference type="ARBA" id="ARBA00000751"/>
    </source>
</evidence>
<protein>
    <submittedName>
        <fullName evidence="4">DUF1768 domain-containing protein</fullName>
    </submittedName>
</protein>
<keyword evidence="5" id="KW-1185">Reference proteome</keyword>
<keyword evidence="4" id="KW-0614">Plasmid</keyword>
<evidence type="ECO:0000313" key="5">
    <source>
        <dbReference type="Proteomes" id="UP000254508"/>
    </source>
</evidence>
<dbReference type="CDD" id="cd15457">
    <property type="entry name" value="NADAR"/>
    <property type="match status" value="1"/>
</dbReference>
<comment type="catalytic activity">
    <reaction evidence="2">
        <text>2,5-diamino-6-hydroxy-4-(5-phosphoribosylamino)-pyrimidine + H2O = 2,5,6-triamino-4-hydroxypyrimidine + D-ribose 5-phosphate</text>
        <dbReference type="Rhea" id="RHEA:23436"/>
        <dbReference type="ChEBI" id="CHEBI:15377"/>
        <dbReference type="ChEBI" id="CHEBI:58614"/>
        <dbReference type="ChEBI" id="CHEBI:78346"/>
        <dbReference type="ChEBI" id="CHEBI:137796"/>
    </reaction>
</comment>
<organism evidence="4 5">
    <name type="scientific">Erythrobacter aureus</name>
    <dbReference type="NCBI Taxonomy" id="2182384"/>
    <lineage>
        <taxon>Bacteria</taxon>
        <taxon>Pseudomonadati</taxon>
        <taxon>Pseudomonadota</taxon>
        <taxon>Alphaproteobacteria</taxon>
        <taxon>Sphingomonadales</taxon>
        <taxon>Erythrobacteraceae</taxon>
        <taxon>Erythrobacter/Porphyrobacter group</taxon>
        <taxon>Erythrobacter</taxon>
    </lineage>
</organism>
<reference evidence="4 5" key="1">
    <citation type="submission" date="2018-07" db="EMBL/GenBank/DDBJ databases">
        <title>Genome sequence of Erythrobacter strain YH-07, an antagonistic bacterium isolated from Yellow Sea.</title>
        <authorList>
            <person name="Tang T."/>
            <person name="Liu Q."/>
            <person name="Sun X."/>
        </authorList>
    </citation>
    <scope>NUCLEOTIDE SEQUENCE [LARGE SCALE GENOMIC DNA]</scope>
    <source>
        <strain evidence="4 5">YH-07</strain>
        <plasmid evidence="4 5">unnamed</plasmid>
    </source>
</reference>
<accession>A0A345YJ05</accession>
<comment type="catalytic activity">
    <reaction evidence="1">
        <text>5-amino-6-(5-phospho-D-ribosylamino)uracil + H2O = 5,6-diaminouracil + D-ribose 5-phosphate</text>
        <dbReference type="Rhea" id="RHEA:55020"/>
        <dbReference type="ChEBI" id="CHEBI:15377"/>
        <dbReference type="ChEBI" id="CHEBI:46252"/>
        <dbReference type="ChEBI" id="CHEBI:58453"/>
        <dbReference type="ChEBI" id="CHEBI:78346"/>
    </reaction>
</comment>
<dbReference type="KEGG" id="err:DVR09_15750"/>
<dbReference type="Proteomes" id="UP000254508">
    <property type="component" value="Plasmid unnamed"/>
</dbReference>
<dbReference type="OrthoDB" id="164285at2"/>
<evidence type="ECO:0000256" key="1">
    <source>
        <dbReference type="ARBA" id="ARBA00000022"/>
    </source>
</evidence>
<dbReference type="RefSeq" id="WP_115418220.1">
    <property type="nucleotide sequence ID" value="NZ_CP031358.1"/>
</dbReference>
<feature type="domain" description="NADAR" evidence="3">
    <location>
        <begin position="21"/>
        <end position="160"/>
    </location>
</feature>
<dbReference type="EMBL" id="CP031358">
    <property type="protein sequence ID" value="AXK43907.1"/>
    <property type="molecule type" value="Genomic_DNA"/>
</dbReference>
<name>A0A345YJ05_9SPHN</name>
<dbReference type="Gene3D" id="1.10.357.40">
    <property type="entry name" value="YbiA-like"/>
    <property type="match status" value="1"/>
</dbReference>
<gene>
    <name evidence="4" type="ORF">DVR09_15750</name>
</gene>
<dbReference type="InterPro" id="IPR012816">
    <property type="entry name" value="NADAR"/>
</dbReference>
<evidence type="ECO:0000313" key="4">
    <source>
        <dbReference type="EMBL" id="AXK43907.1"/>
    </source>
</evidence>
<dbReference type="InterPro" id="IPR037238">
    <property type="entry name" value="YbiA-like_sf"/>
</dbReference>
<dbReference type="SUPFAM" id="SSF143990">
    <property type="entry name" value="YbiA-like"/>
    <property type="match status" value="1"/>
</dbReference>
<proteinExistence type="predicted"/>